<proteinExistence type="inferred from homology"/>
<dbReference type="PANTHER" id="PTHR21495">
    <property type="entry name" value="NUCLEOPORIN-RELATED"/>
    <property type="match status" value="1"/>
</dbReference>
<evidence type="ECO:0000313" key="3">
    <source>
        <dbReference type="Proteomes" id="UP000828251"/>
    </source>
</evidence>
<dbReference type="AlphaFoldDB" id="A0A9D3VJ48"/>
<dbReference type="InterPro" id="IPR004265">
    <property type="entry name" value="Dirigent"/>
</dbReference>
<gene>
    <name evidence="2" type="ORF">J1N35_023592</name>
</gene>
<keyword evidence="3" id="KW-1185">Reference proteome</keyword>
<comment type="function">
    <text evidence="1">Dirigent proteins impart stereoselectivity on the phenoxy radical-coupling reaction, yielding optically active lignans from two molecules of coniferyl alcohol in the biosynthesis of lignans, flavonolignans, and alkaloids and thus plays a central role in plant secondary metabolism.</text>
</comment>
<sequence length="107" mass="11751">MMDDPLIEKPMPTSKLVGRAQGIYAFASQSDFGLLIVVNFVFSDGIYNGSAISVLARNAVLDAVREMQIVRAGRIFRFAHGYALAKTVQLNKNGDAIVEYNVTVVHF</sequence>
<keyword evidence="1" id="KW-0052">Apoplast</keyword>
<keyword evidence="1" id="KW-0964">Secreted</keyword>
<comment type="subcellular location">
    <subcellularLocation>
        <location evidence="1">Secreted</location>
        <location evidence="1">Extracellular space</location>
        <location evidence="1">Apoplast</location>
    </subcellularLocation>
</comment>
<comment type="subunit">
    <text evidence="1">Homodimer.</text>
</comment>
<dbReference type="EMBL" id="JAIQCV010000007">
    <property type="protein sequence ID" value="KAH1083831.1"/>
    <property type="molecule type" value="Genomic_DNA"/>
</dbReference>
<name>A0A9D3VJ48_9ROSI</name>
<dbReference type="Proteomes" id="UP000828251">
    <property type="component" value="Unassembled WGS sequence"/>
</dbReference>
<dbReference type="GO" id="GO:0048046">
    <property type="term" value="C:apoplast"/>
    <property type="evidence" value="ECO:0007669"/>
    <property type="project" value="UniProtKB-SubCell"/>
</dbReference>
<accession>A0A9D3VJ48</accession>
<evidence type="ECO:0000313" key="2">
    <source>
        <dbReference type="EMBL" id="KAH1083831.1"/>
    </source>
</evidence>
<reference evidence="2 3" key="1">
    <citation type="journal article" date="2021" name="Plant Biotechnol. J.">
        <title>Multi-omics assisted identification of the key and species-specific regulatory components of drought-tolerant mechanisms in Gossypium stocksii.</title>
        <authorList>
            <person name="Yu D."/>
            <person name="Ke L."/>
            <person name="Zhang D."/>
            <person name="Wu Y."/>
            <person name="Sun Y."/>
            <person name="Mei J."/>
            <person name="Sun J."/>
            <person name="Sun Y."/>
        </authorList>
    </citation>
    <scope>NUCLEOTIDE SEQUENCE [LARGE SCALE GENOMIC DNA]</scope>
    <source>
        <strain evidence="3">cv. E1</strain>
        <tissue evidence="2">Leaf</tissue>
    </source>
</reference>
<evidence type="ECO:0000256" key="1">
    <source>
        <dbReference type="RuleBase" id="RU363099"/>
    </source>
</evidence>
<dbReference type="OrthoDB" id="994303at2759"/>
<protein>
    <recommendedName>
        <fullName evidence="1">Dirigent protein</fullName>
    </recommendedName>
</protein>
<dbReference type="Pfam" id="PF03018">
    <property type="entry name" value="Dirigent"/>
    <property type="match status" value="1"/>
</dbReference>
<comment type="caution">
    <text evidence="2">The sequence shown here is derived from an EMBL/GenBank/DDBJ whole genome shotgun (WGS) entry which is preliminary data.</text>
</comment>
<comment type="similarity">
    <text evidence="1">Belongs to the plant dirigent protein family.</text>
</comment>
<organism evidence="2 3">
    <name type="scientific">Gossypium stocksii</name>
    <dbReference type="NCBI Taxonomy" id="47602"/>
    <lineage>
        <taxon>Eukaryota</taxon>
        <taxon>Viridiplantae</taxon>
        <taxon>Streptophyta</taxon>
        <taxon>Embryophyta</taxon>
        <taxon>Tracheophyta</taxon>
        <taxon>Spermatophyta</taxon>
        <taxon>Magnoliopsida</taxon>
        <taxon>eudicotyledons</taxon>
        <taxon>Gunneridae</taxon>
        <taxon>Pentapetalae</taxon>
        <taxon>rosids</taxon>
        <taxon>malvids</taxon>
        <taxon>Malvales</taxon>
        <taxon>Malvaceae</taxon>
        <taxon>Malvoideae</taxon>
        <taxon>Gossypium</taxon>
    </lineage>
</organism>